<dbReference type="NCBIfam" id="NF001965">
    <property type="entry name" value="PRK00742.1"/>
    <property type="match status" value="1"/>
</dbReference>
<comment type="similarity">
    <text evidence="5">Belongs to the CheB family.</text>
</comment>
<comment type="PTM">
    <text evidence="5">Phosphorylated by CheA. Phosphorylation of the N-terminal regulatory domain activates the methylesterase activity.</text>
</comment>
<dbReference type="GO" id="GO:0000156">
    <property type="term" value="F:phosphorelay response regulator activity"/>
    <property type="evidence" value="ECO:0007669"/>
    <property type="project" value="InterPro"/>
</dbReference>
<dbReference type="Gene3D" id="3.40.50.2300">
    <property type="match status" value="1"/>
</dbReference>
<evidence type="ECO:0000256" key="5">
    <source>
        <dbReference type="HAMAP-Rule" id="MF_00099"/>
    </source>
</evidence>
<dbReference type="PANTHER" id="PTHR42872">
    <property type="entry name" value="PROTEIN-GLUTAMATE METHYLESTERASE/PROTEIN-GLUTAMINE GLUTAMINASE"/>
    <property type="match status" value="1"/>
</dbReference>
<dbReference type="EC" id="3.1.1.61" evidence="5"/>
<dbReference type="Proteomes" id="UP000219036">
    <property type="component" value="Unassembled WGS sequence"/>
</dbReference>
<keyword evidence="11" id="KW-1185">Reference proteome</keyword>
<feature type="domain" description="Response regulatory" evidence="8">
    <location>
        <begin position="4"/>
        <end position="119"/>
    </location>
</feature>
<dbReference type="HAMAP" id="MF_00099">
    <property type="entry name" value="CheB_chemtxs"/>
    <property type="match status" value="1"/>
</dbReference>
<sequence length="362" mass="40054">MKKKVLVVDDSALVRRILTKILTDMGLEVDTAKDGKEAVEKALSKDYDLITVDIEMPHKNGIQVIKEIMDRKPTRILVISAYTTEDAQLTLEALDNGALGFITKPSKIGTSLQQIEEEIKQKVSEILKVPKFKILMNRKKASKLKEEFLNLKSIDTGSYDPKEDLKYILIGASTGGPRLIETIAVTLPENYPYPICVVQHMPVNFTKKFAERLNSLSKLNVVEASNGEEVVPGKMIIGKGGWHLHFSRRSTDNTVICKLAPNTAGRFFVPSVDEMFFSALEVIDPKKIMAILLTGIGDDGADGMVALKKAGAYTIAESEETAIVYGMPKEAYLRGGATKVLPFPEIVKEILRFGARDELQKV</sequence>
<dbReference type="InterPro" id="IPR008248">
    <property type="entry name" value="CheB-like"/>
</dbReference>
<dbReference type="Pfam" id="PF00072">
    <property type="entry name" value="Response_reg"/>
    <property type="match status" value="1"/>
</dbReference>
<evidence type="ECO:0000259" key="8">
    <source>
        <dbReference type="PROSITE" id="PS50110"/>
    </source>
</evidence>
<dbReference type="SUPFAM" id="SSF52738">
    <property type="entry name" value="Methylesterase CheB, C-terminal domain"/>
    <property type="match status" value="1"/>
</dbReference>
<dbReference type="InterPro" id="IPR011006">
    <property type="entry name" value="CheY-like_superfamily"/>
</dbReference>
<dbReference type="EMBL" id="OBEI01000009">
    <property type="protein sequence ID" value="SNZ10135.1"/>
    <property type="molecule type" value="Genomic_DNA"/>
</dbReference>
<evidence type="ECO:0000256" key="6">
    <source>
        <dbReference type="PROSITE-ProRule" id="PRU00050"/>
    </source>
</evidence>
<organism evidence="10 11">
    <name type="scientific">Persephonella hydrogeniphila</name>
    <dbReference type="NCBI Taxonomy" id="198703"/>
    <lineage>
        <taxon>Bacteria</taxon>
        <taxon>Pseudomonadati</taxon>
        <taxon>Aquificota</taxon>
        <taxon>Aquificia</taxon>
        <taxon>Aquificales</taxon>
        <taxon>Hydrogenothermaceae</taxon>
        <taxon>Persephonella</taxon>
    </lineage>
</organism>
<dbReference type="GO" id="GO:0006935">
    <property type="term" value="P:chemotaxis"/>
    <property type="evidence" value="ECO:0007669"/>
    <property type="project" value="UniProtKB-UniRule"/>
</dbReference>
<dbReference type="InterPro" id="IPR001789">
    <property type="entry name" value="Sig_transdc_resp-reg_receiver"/>
</dbReference>
<evidence type="ECO:0000259" key="9">
    <source>
        <dbReference type="PROSITE" id="PS50122"/>
    </source>
</evidence>
<comment type="subcellular location">
    <subcellularLocation>
        <location evidence="5">Cytoplasm</location>
    </subcellularLocation>
</comment>
<evidence type="ECO:0000256" key="7">
    <source>
        <dbReference type="PROSITE-ProRule" id="PRU00169"/>
    </source>
</evidence>
<dbReference type="PROSITE" id="PS50110">
    <property type="entry name" value="RESPONSE_REGULATORY"/>
    <property type="match status" value="1"/>
</dbReference>
<dbReference type="SUPFAM" id="SSF52172">
    <property type="entry name" value="CheY-like"/>
    <property type="match status" value="1"/>
</dbReference>
<dbReference type="OrthoDB" id="9793421at2"/>
<dbReference type="CDD" id="cd17541">
    <property type="entry name" value="REC_CheB-like"/>
    <property type="match status" value="1"/>
</dbReference>
<dbReference type="GO" id="GO:0005737">
    <property type="term" value="C:cytoplasm"/>
    <property type="evidence" value="ECO:0007669"/>
    <property type="project" value="UniProtKB-SubCell"/>
</dbReference>
<dbReference type="RefSeq" id="WP_097000906.1">
    <property type="nucleotide sequence ID" value="NZ_OBEI01000009.1"/>
</dbReference>
<dbReference type="InterPro" id="IPR035909">
    <property type="entry name" value="CheB_C"/>
</dbReference>
<evidence type="ECO:0000256" key="2">
    <source>
        <dbReference type="ARBA" id="ARBA00022500"/>
    </source>
</evidence>
<dbReference type="PIRSF" id="PIRSF000876">
    <property type="entry name" value="RR_chemtxs_CheB"/>
    <property type="match status" value="1"/>
</dbReference>
<protein>
    <recommendedName>
        <fullName evidence="5">Protein-glutamate methylesterase/protein-glutamine glutaminase</fullName>
        <ecNumber evidence="5">3.1.1.61</ecNumber>
        <ecNumber evidence="5">3.5.1.44</ecNumber>
    </recommendedName>
</protein>
<dbReference type="GO" id="GO:0050568">
    <property type="term" value="F:protein-glutamine glutaminase activity"/>
    <property type="evidence" value="ECO:0007669"/>
    <property type="project" value="UniProtKB-UniRule"/>
</dbReference>
<feature type="active site" evidence="5 6">
    <location>
        <position position="200"/>
    </location>
</feature>
<comment type="catalytic activity">
    <reaction evidence="5">
        <text>L-glutaminyl-[protein] + H2O = L-glutamyl-[protein] + NH4(+)</text>
        <dbReference type="Rhea" id="RHEA:16441"/>
        <dbReference type="Rhea" id="RHEA-COMP:10207"/>
        <dbReference type="Rhea" id="RHEA-COMP:10208"/>
        <dbReference type="ChEBI" id="CHEBI:15377"/>
        <dbReference type="ChEBI" id="CHEBI:28938"/>
        <dbReference type="ChEBI" id="CHEBI:29973"/>
        <dbReference type="ChEBI" id="CHEBI:30011"/>
        <dbReference type="EC" id="3.5.1.44"/>
    </reaction>
</comment>
<accession>A0A285NKZ8</accession>
<proteinExistence type="inferred from homology"/>
<dbReference type="PANTHER" id="PTHR42872:SF6">
    <property type="entry name" value="PROTEIN-GLUTAMATE METHYLESTERASE_PROTEIN-GLUTAMINE GLUTAMINASE"/>
    <property type="match status" value="1"/>
</dbReference>
<dbReference type="SMART" id="SM00448">
    <property type="entry name" value="REC"/>
    <property type="match status" value="1"/>
</dbReference>
<evidence type="ECO:0000313" key="10">
    <source>
        <dbReference type="EMBL" id="SNZ10135.1"/>
    </source>
</evidence>
<dbReference type="EC" id="3.5.1.44" evidence="5"/>
<gene>
    <name evidence="5" type="primary">cheB</name>
    <name evidence="10" type="ORF">SAMN06265182_1749</name>
</gene>
<dbReference type="AlphaFoldDB" id="A0A285NKZ8"/>
<feature type="modified residue" description="4-aspartylphosphate" evidence="5 7">
    <location>
        <position position="53"/>
    </location>
</feature>
<dbReference type="PROSITE" id="PS50122">
    <property type="entry name" value="CHEB"/>
    <property type="match status" value="1"/>
</dbReference>
<keyword evidence="3 5" id="KW-0378">Hydrolase</keyword>
<keyword evidence="2 5" id="KW-0145">Chemotaxis</keyword>
<dbReference type="Gene3D" id="3.40.50.180">
    <property type="entry name" value="Methylesterase CheB, C-terminal domain"/>
    <property type="match status" value="1"/>
</dbReference>
<evidence type="ECO:0000256" key="1">
    <source>
        <dbReference type="ARBA" id="ARBA00022490"/>
    </source>
</evidence>
<comment type="domain">
    <text evidence="5">Contains a C-terminal catalytic domain, and an N-terminal region which modulates catalytic activity.</text>
</comment>
<dbReference type="InterPro" id="IPR000673">
    <property type="entry name" value="Sig_transdc_resp-reg_Me-estase"/>
</dbReference>
<name>A0A285NKZ8_9AQUI</name>
<keyword evidence="5 7" id="KW-0597">Phosphoprotein</keyword>
<dbReference type="GO" id="GO:0008984">
    <property type="term" value="F:protein-glutamate methylesterase activity"/>
    <property type="evidence" value="ECO:0007669"/>
    <property type="project" value="UniProtKB-UniRule"/>
</dbReference>
<feature type="active site" evidence="5 6">
    <location>
        <position position="173"/>
    </location>
</feature>
<evidence type="ECO:0000256" key="4">
    <source>
        <dbReference type="ARBA" id="ARBA00048267"/>
    </source>
</evidence>
<feature type="active site" evidence="5 6">
    <location>
        <position position="299"/>
    </location>
</feature>
<evidence type="ECO:0000313" key="11">
    <source>
        <dbReference type="Proteomes" id="UP000219036"/>
    </source>
</evidence>
<evidence type="ECO:0000256" key="3">
    <source>
        <dbReference type="ARBA" id="ARBA00022801"/>
    </source>
</evidence>
<comment type="function">
    <text evidence="5">Involved in chemotaxis. Part of a chemotaxis signal transduction system that modulates chemotaxis in response to various stimuli. Catalyzes the demethylation of specific methylglutamate residues introduced into the chemoreceptors (methyl-accepting chemotaxis proteins or MCP) by CheR. Also mediates the irreversible deamidation of specific glutamine residues to glutamic acid.</text>
</comment>
<comment type="catalytic activity">
    <reaction evidence="4 5">
        <text>[protein]-L-glutamate 5-O-methyl ester + H2O = L-glutamyl-[protein] + methanol + H(+)</text>
        <dbReference type="Rhea" id="RHEA:23236"/>
        <dbReference type="Rhea" id="RHEA-COMP:10208"/>
        <dbReference type="Rhea" id="RHEA-COMP:10311"/>
        <dbReference type="ChEBI" id="CHEBI:15377"/>
        <dbReference type="ChEBI" id="CHEBI:15378"/>
        <dbReference type="ChEBI" id="CHEBI:17790"/>
        <dbReference type="ChEBI" id="CHEBI:29973"/>
        <dbReference type="ChEBI" id="CHEBI:82795"/>
        <dbReference type="EC" id="3.1.1.61"/>
    </reaction>
</comment>
<feature type="domain" description="CheB-type methylesterase" evidence="9">
    <location>
        <begin position="161"/>
        <end position="351"/>
    </location>
</feature>
<dbReference type="Pfam" id="PF01339">
    <property type="entry name" value="CheB_methylest"/>
    <property type="match status" value="1"/>
</dbReference>
<keyword evidence="1 5" id="KW-0963">Cytoplasm</keyword>
<dbReference type="CDD" id="cd16432">
    <property type="entry name" value="CheB_Rec"/>
    <property type="match status" value="1"/>
</dbReference>
<reference evidence="11" key="1">
    <citation type="submission" date="2017-09" db="EMBL/GenBank/DDBJ databases">
        <authorList>
            <person name="Varghese N."/>
            <person name="Submissions S."/>
        </authorList>
    </citation>
    <scope>NUCLEOTIDE SEQUENCE [LARGE SCALE GENOMIC DNA]</scope>
    <source>
        <strain evidence="11">DSM 15103</strain>
    </source>
</reference>